<dbReference type="GO" id="GO:0009986">
    <property type="term" value="C:cell surface"/>
    <property type="evidence" value="ECO:0007669"/>
    <property type="project" value="TreeGrafter"/>
</dbReference>
<dbReference type="EC" id="3.2.1.75" evidence="13"/>
<evidence type="ECO:0000256" key="16">
    <source>
        <dbReference type="ARBA" id="ARBA00043257"/>
    </source>
</evidence>
<dbReference type="GO" id="GO:0071555">
    <property type="term" value="P:cell wall organization"/>
    <property type="evidence" value="ECO:0007669"/>
    <property type="project" value="UniProtKB-KW"/>
</dbReference>
<dbReference type="SUPFAM" id="SSF51445">
    <property type="entry name" value="(Trans)glycosidases"/>
    <property type="match status" value="1"/>
</dbReference>
<dbReference type="AlphaFoldDB" id="A0A6A6W1A2"/>
<protein>
    <recommendedName>
        <fullName evidence="13">glucan endo-1,6-beta-glucosidase</fullName>
        <ecNumber evidence="13">3.2.1.75</ecNumber>
    </recommendedName>
    <alternativeName>
        <fullName evidence="15">Beta-1,6-glucanase B</fullName>
    </alternativeName>
    <alternativeName>
        <fullName evidence="14">Endo-1,6-beta-D-glucanase B</fullName>
    </alternativeName>
    <alternativeName>
        <fullName evidence="16">Endo-1,6-beta-glucanase B</fullName>
    </alternativeName>
</protein>
<evidence type="ECO:0000256" key="13">
    <source>
        <dbReference type="ARBA" id="ARBA00038935"/>
    </source>
</evidence>
<dbReference type="EMBL" id="ML996577">
    <property type="protein sequence ID" value="KAF2755754.1"/>
    <property type="molecule type" value="Genomic_DNA"/>
</dbReference>
<dbReference type="Gene3D" id="3.20.20.80">
    <property type="entry name" value="Glycosidases"/>
    <property type="match status" value="1"/>
</dbReference>
<evidence type="ECO:0000256" key="5">
    <source>
        <dbReference type="ARBA" id="ARBA00022801"/>
    </source>
</evidence>
<dbReference type="InterPro" id="IPR001547">
    <property type="entry name" value="Glyco_hydro_5"/>
</dbReference>
<evidence type="ECO:0000256" key="9">
    <source>
        <dbReference type="ARBA" id="ARBA00023316"/>
    </source>
</evidence>
<dbReference type="RefSeq" id="XP_033598205.1">
    <property type="nucleotide sequence ID" value="XM_033749096.1"/>
</dbReference>
<keyword evidence="6" id="KW-0325">Glycoprotein</keyword>
<reference evidence="20" key="1">
    <citation type="journal article" date="2020" name="Stud. Mycol.">
        <title>101 Dothideomycetes genomes: a test case for predicting lifestyles and emergence of pathogens.</title>
        <authorList>
            <person name="Haridas S."/>
            <person name="Albert R."/>
            <person name="Binder M."/>
            <person name="Bloem J."/>
            <person name="Labutti K."/>
            <person name="Salamov A."/>
            <person name="Andreopoulos B."/>
            <person name="Baker S."/>
            <person name="Barry K."/>
            <person name="Bills G."/>
            <person name="Bluhm B."/>
            <person name="Cannon C."/>
            <person name="Castanera R."/>
            <person name="Culley D."/>
            <person name="Daum C."/>
            <person name="Ezra D."/>
            <person name="Gonzalez J."/>
            <person name="Henrissat B."/>
            <person name="Kuo A."/>
            <person name="Liang C."/>
            <person name="Lipzen A."/>
            <person name="Lutzoni F."/>
            <person name="Magnuson J."/>
            <person name="Mondo S."/>
            <person name="Nolan M."/>
            <person name="Ohm R."/>
            <person name="Pangilinan J."/>
            <person name="Park H.-J."/>
            <person name="Ramirez L."/>
            <person name="Alfaro M."/>
            <person name="Sun H."/>
            <person name="Tritt A."/>
            <person name="Yoshinaga Y."/>
            <person name="Zwiers L.-H."/>
            <person name="Turgeon B."/>
            <person name="Goodwin S."/>
            <person name="Spatafora J."/>
            <person name="Crous P."/>
            <person name="Grigoriev I."/>
        </authorList>
    </citation>
    <scope>NUCLEOTIDE SEQUENCE</scope>
    <source>
        <strain evidence="20">CBS 121739</strain>
    </source>
</reference>
<dbReference type="GeneID" id="54490150"/>
<comment type="function">
    <text evidence="12">Beta-glucanases participate in the metabolism of beta-glucan, the main structural component of the cell wall. Acts on lutean, pustulan and 1,6-oligo-beta-D-glucosides.</text>
</comment>
<evidence type="ECO:0000313" key="20">
    <source>
        <dbReference type="EMBL" id="KAF2755754.1"/>
    </source>
</evidence>
<feature type="chain" id="PRO_5025571042" description="glucan endo-1,6-beta-glucosidase" evidence="18">
    <location>
        <begin position="19"/>
        <end position="413"/>
    </location>
</feature>
<evidence type="ECO:0000256" key="7">
    <source>
        <dbReference type="ARBA" id="ARBA00023277"/>
    </source>
</evidence>
<evidence type="ECO:0000256" key="15">
    <source>
        <dbReference type="ARBA" id="ARBA00042025"/>
    </source>
</evidence>
<evidence type="ECO:0000256" key="10">
    <source>
        <dbReference type="ARBA" id="ARBA00023326"/>
    </source>
</evidence>
<keyword evidence="3" id="KW-0964">Secreted</keyword>
<feature type="domain" description="Glycoside hydrolase family 5" evidence="19">
    <location>
        <begin position="91"/>
        <end position="381"/>
    </location>
</feature>
<dbReference type="PANTHER" id="PTHR31297:SF39">
    <property type="entry name" value="GLUCAN ENDO-1,6-BETA-GLUCOSIDASE B"/>
    <property type="match status" value="1"/>
</dbReference>
<accession>A0A6A6W1A2</accession>
<gene>
    <name evidence="20" type="ORF">EJ05DRAFT_532842</name>
</gene>
<evidence type="ECO:0000313" key="21">
    <source>
        <dbReference type="Proteomes" id="UP000799437"/>
    </source>
</evidence>
<evidence type="ECO:0000256" key="17">
    <source>
        <dbReference type="RuleBase" id="RU361153"/>
    </source>
</evidence>
<evidence type="ECO:0000256" key="14">
    <source>
        <dbReference type="ARBA" id="ARBA00041472"/>
    </source>
</evidence>
<dbReference type="Proteomes" id="UP000799437">
    <property type="component" value="Unassembled WGS sequence"/>
</dbReference>
<keyword evidence="8 17" id="KW-0326">Glycosidase</keyword>
<keyword evidence="4 18" id="KW-0732">Signal</keyword>
<evidence type="ECO:0000256" key="12">
    <source>
        <dbReference type="ARBA" id="ARBA00037628"/>
    </source>
</evidence>
<keyword evidence="5 17" id="KW-0378">Hydrolase</keyword>
<keyword evidence="7" id="KW-0119">Carbohydrate metabolism</keyword>
<comment type="subcellular location">
    <subcellularLocation>
        <location evidence="1">Secreted</location>
    </subcellularLocation>
</comment>
<organism evidence="20 21">
    <name type="scientific">Pseudovirgaria hyperparasitica</name>
    <dbReference type="NCBI Taxonomy" id="470096"/>
    <lineage>
        <taxon>Eukaryota</taxon>
        <taxon>Fungi</taxon>
        <taxon>Dikarya</taxon>
        <taxon>Ascomycota</taxon>
        <taxon>Pezizomycotina</taxon>
        <taxon>Dothideomycetes</taxon>
        <taxon>Dothideomycetes incertae sedis</taxon>
        <taxon>Acrospermales</taxon>
        <taxon>Acrospermaceae</taxon>
        <taxon>Pseudovirgaria</taxon>
    </lineage>
</organism>
<sequence>MSSRLITAFVSILPLASAWLPGHHSSIELSAFGVTNRSIAGRQTIVVPDKIRGVNVGSLFIIEPWMVGESWNRIGCSNQPSEFACVQQLGQEAANSAFRQHWDTWITQGEIQLMKDYGLNTIRIPIGYWMAEDLVRGDEHYPKGGLQFLDRFVGWAADAGMYVILDLHGGPGVQAANQGFTGNTVSEPQFFNSYNFDRAYGFLEFMTSRIHNPSTAQQYRSVGMLQVMNEPDRGYGNLVSEFYPNTLRRIRDRETQLNVADAARLHVQFMNTNWGAGRPAQNLPADDMLFFDSHTYFSFENSKEQSQQSYLTSSCAAQPGSDGDAPVVVGEWSVGINANAGGNGEFEVNSDNNLEFYRQYYGRQVGNFEKLAGWIFWSWKTEAGNDFRWSYKTAVERGIFDKDPGNAAANYGC</sequence>
<comment type="catalytic activity">
    <reaction evidence="11">
        <text>Random hydrolysis of (1-&gt;6)-linkages in (1-&gt;6)-beta-D-glucans.</text>
        <dbReference type="EC" id="3.2.1.75"/>
    </reaction>
</comment>
<name>A0A6A6W1A2_9PEZI</name>
<keyword evidence="10" id="KW-0624">Polysaccharide degradation</keyword>
<comment type="similarity">
    <text evidence="2 17">Belongs to the glycosyl hydrolase 5 (cellulase A) family.</text>
</comment>
<evidence type="ECO:0000256" key="2">
    <source>
        <dbReference type="ARBA" id="ARBA00005641"/>
    </source>
</evidence>
<dbReference type="GO" id="GO:0005576">
    <property type="term" value="C:extracellular region"/>
    <property type="evidence" value="ECO:0007669"/>
    <property type="project" value="UniProtKB-SubCell"/>
</dbReference>
<dbReference type="InterPro" id="IPR017853">
    <property type="entry name" value="GH"/>
</dbReference>
<evidence type="ECO:0000256" key="11">
    <source>
        <dbReference type="ARBA" id="ARBA00036633"/>
    </source>
</evidence>
<evidence type="ECO:0000256" key="1">
    <source>
        <dbReference type="ARBA" id="ARBA00004613"/>
    </source>
</evidence>
<dbReference type="PANTHER" id="PTHR31297">
    <property type="entry name" value="GLUCAN ENDO-1,6-BETA-GLUCOSIDASE B"/>
    <property type="match status" value="1"/>
</dbReference>
<dbReference type="GO" id="GO:0046557">
    <property type="term" value="F:glucan endo-1,6-beta-glucosidase activity"/>
    <property type="evidence" value="ECO:0007669"/>
    <property type="project" value="UniProtKB-EC"/>
</dbReference>
<evidence type="ECO:0000256" key="4">
    <source>
        <dbReference type="ARBA" id="ARBA00022729"/>
    </source>
</evidence>
<proteinExistence type="inferred from homology"/>
<evidence type="ECO:0000259" key="19">
    <source>
        <dbReference type="Pfam" id="PF00150"/>
    </source>
</evidence>
<dbReference type="GO" id="GO:0009251">
    <property type="term" value="P:glucan catabolic process"/>
    <property type="evidence" value="ECO:0007669"/>
    <property type="project" value="TreeGrafter"/>
</dbReference>
<evidence type="ECO:0000256" key="6">
    <source>
        <dbReference type="ARBA" id="ARBA00023180"/>
    </source>
</evidence>
<dbReference type="Pfam" id="PF00150">
    <property type="entry name" value="Cellulase"/>
    <property type="match status" value="1"/>
</dbReference>
<dbReference type="InterPro" id="IPR050386">
    <property type="entry name" value="Glycosyl_hydrolase_5"/>
</dbReference>
<evidence type="ECO:0000256" key="18">
    <source>
        <dbReference type="SAM" id="SignalP"/>
    </source>
</evidence>
<dbReference type="GO" id="GO:0004338">
    <property type="term" value="F:glucan exo-1,3-beta-glucosidase activity"/>
    <property type="evidence" value="ECO:0007669"/>
    <property type="project" value="TreeGrafter"/>
</dbReference>
<keyword evidence="9" id="KW-0961">Cell wall biogenesis/degradation</keyword>
<dbReference type="OrthoDB" id="1887033at2759"/>
<evidence type="ECO:0000256" key="3">
    <source>
        <dbReference type="ARBA" id="ARBA00022525"/>
    </source>
</evidence>
<keyword evidence="21" id="KW-1185">Reference proteome</keyword>
<feature type="signal peptide" evidence="18">
    <location>
        <begin position="1"/>
        <end position="18"/>
    </location>
</feature>
<evidence type="ECO:0000256" key="8">
    <source>
        <dbReference type="ARBA" id="ARBA00023295"/>
    </source>
</evidence>